<sequence>MVRRRSAVPCSSDADPVLTHKKSPKHKALQRLITVFRQQYPWVATNAKPNSNECAPRRQSHYAGPRKAASHSCHGWTSEQGRPPHMPANSQRGTGLVALLDEPPPIAPMYAVHPMGHVPLSQWGDASFWAPHGTYGTRTCSMLGSEERLHSVSMAKTFGEGHYGASMGTGHCGTTTFVLPCEGQIYAGPCGSATSRVTTADPGQQPGHMPQARPRV</sequence>
<evidence type="ECO:0000256" key="1">
    <source>
        <dbReference type="SAM" id="MobiDB-lite"/>
    </source>
</evidence>
<reference evidence="2 3" key="1">
    <citation type="journal article" date="2024" name="Microbiol. Resour. Announc.">
        <title>Genome annotations for the ascomycete fungi Trichoderma harzianum, Trichoderma aggressivum, and Purpureocillium lilacinum.</title>
        <authorList>
            <person name="Beijen E.P.W."/>
            <person name="Ohm R.A."/>
        </authorList>
    </citation>
    <scope>NUCLEOTIDE SEQUENCE [LARGE SCALE GENOMIC DNA]</scope>
    <source>
        <strain evidence="2 3">CBS 150709</strain>
    </source>
</reference>
<evidence type="ECO:0000313" key="3">
    <source>
        <dbReference type="Proteomes" id="UP001287286"/>
    </source>
</evidence>
<name>A0ABR0BBF9_PURLI</name>
<gene>
    <name evidence="2" type="ORF">Purlil1_14377</name>
</gene>
<feature type="region of interest" description="Disordered" evidence="1">
    <location>
        <begin position="47"/>
        <end position="87"/>
    </location>
</feature>
<feature type="region of interest" description="Disordered" evidence="1">
    <location>
        <begin position="1"/>
        <end position="25"/>
    </location>
</feature>
<feature type="region of interest" description="Disordered" evidence="1">
    <location>
        <begin position="195"/>
        <end position="216"/>
    </location>
</feature>
<dbReference type="Proteomes" id="UP001287286">
    <property type="component" value="Unassembled WGS sequence"/>
</dbReference>
<comment type="caution">
    <text evidence="2">The sequence shown here is derived from an EMBL/GenBank/DDBJ whole genome shotgun (WGS) entry which is preliminary data.</text>
</comment>
<evidence type="ECO:0000313" key="2">
    <source>
        <dbReference type="EMBL" id="KAK4059044.1"/>
    </source>
</evidence>
<proteinExistence type="predicted"/>
<organism evidence="2 3">
    <name type="scientific">Purpureocillium lilacinum</name>
    <name type="common">Paecilomyces lilacinus</name>
    <dbReference type="NCBI Taxonomy" id="33203"/>
    <lineage>
        <taxon>Eukaryota</taxon>
        <taxon>Fungi</taxon>
        <taxon>Dikarya</taxon>
        <taxon>Ascomycota</taxon>
        <taxon>Pezizomycotina</taxon>
        <taxon>Sordariomycetes</taxon>
        <taxon>Hypocreomycetidae</taxon>
        <taxon>Hypocreales</taxon>
        <taxon>Ophiocordycipitaceae</taxon>
        <taxon>Purpureocillium</taxon>
    </lineage>
</organism>
<dbReference type="EMBL" id="JAWRVI010000828">
    <property type="protein sequence ID" value="KAK4059044.1"/>
    <property type="molecule type" value="Genomic_DNA"/>
</dbReference>
<keyword evidence="3" id="KW-1185">Reference proteome</keyword>
<protein>
    <submittedName>
        <fullName evidence="2">Uncharacterized protein</fullName>
    </submittedName>
</protein>
<accession>A0ABR0BBF9</accession>